<name>A0ABU3ZC24_9GAMM</name>
<dbReference type="Proteomes" id="UP001186452">
    <property type="component" value="Unassembled WGS sequence"/>
</dbReference>
<gene>
    <name evidence="1" type="ORF">R2X38_01510</name>
</gene>
<dbReference type="InterPro" id="IPR014991">
    <property type="entry name" value="DUF1840"/>
</dbReference>
<dbReference type="Pfam" id="PF08895">
    <property type="entry name" value="DUF1840"/>
    <property type="match status" value="1"/>
</dbReference>
<dbReference type="RefSeq" id="WP_317520235.1">
    <property type="nucleotide sequence ID" value="NZ_JAWJZI010000001.1"/>
</dbReference>
<protein>
    <submittedName>
        <fullName evidence="1">DUF1840 domain-containing protein</fullName>
    </submittedName>
</protein>
<keyword evidence="2" id="KW-1185">Reference proteome</keyword>
<reference evidence="1 2" key="1">
    <citation type="submission" date="2023-10" db="EMBL/GenBank/DDBJ databases">
        <title>Marine bacteria isolated from horseshoe crab.</title>
        <authorList>
            <person name="Cheng T.H."/>
        </authorList>
    </citation>
    <scope>NUCLEOTIDE SEQUENCE [LARGE SCALE GENOMIC DNA]</scope>
    <source>
        <strain evidence="1 2">HSC6</strain>
    </source>
</reference>
<accession>A0ABU3ZC24</accession>
<evidence type="ECO:0000313" key="2">
    <source>
        <dbReference type="Proteomes" id="UP001186452"/>
    </source>
</evidence>
<proteinExistence type="predicted"/>
<evidence type="ECO:0000313" key="1">
    <source>
        <dbReference type="EMBL" id="MDV5167673.1"/>
    </source>
</evidence>
<sequence length="112" mass="12464">MLVTFKCKVHANVVMFGDVAKQFLKFMGHCENIPGAIDPQDIDDALAKLTAETQRLRHLELQSADEEAVDVDDVADLDMEPVVSLHTRATPLIEMLQAAKQAECHVMWDEGC</sequence>
<comment type="caution">
    <text evidence="1">The sequence shown here is derived from an EMBL/GenBank/DDBJ whole genome shotgun (WGS) entry which is preliminary data.</text>
</comment>
<organism evidence="1 2">
    <name type="scientific">Photobacterium rosenbergii</name>
    <dbReference type="NCBI Taxonomy" id="294936"/>
    <lineage>
        <taxon>Bacteria</taxon>
        <taxon>Pseudomonadati</taxon>
        <taxon>Pseudomonadota</taxon>
        <taxon>Gammaproteobacteria</taxon>
        <taxon>Vibrionales</taxon>
        <taxon>Vibrionaceae</taxon>
        <taxon>Photobacterium</taxon>
    </lineage>
</organism>
<dbReference type="EMBL" id="JAWJZI010000001">
    <property type="protein sequence ID" value="MDV5167673.1"/>
    <property type="molecule type" value="Genomic_DNA"/>
</dbReference>